<dbReference type="CDD" id="cd22919">
    <property type="entry name" value="HFD_CENP-S"/>
    <property type="match status" value="1"/>
</dbReference>
<evidence type="ECO:0000256" key="7">
    <source>
        <dbReference type="ARBA" id="ARBA00022603"/>
    </source>
</evidence>
<dbReference type="EMBL" id="CP092621">
    <property type="protein sequence ID" value="UMM19360.1"/>
    <property type="molecule type" value="Genomic_DNA"/>
</dbReference>
<dbReference type="EC" id="2.1.1.60" evidence="3"/>
<evidence type="ECO:0000256" key="9">
    <source>
        <dbReference type="ARBA" id="ARBA00023242"/>
    </source>
</evidence>
<proteinExistence type="predicted"/>
<dbReference type="Gene3D" id="3.40.50.150">
    <property type="entry name" value="Vaccinia Virus protein VP39"/>
    <property type="match status" value="1"/>
</dbReference>
<keyword evidence="6" id="KW-0963">Cytoplasm</keyword>
<name>A0AAE9J9F5_CAEBR</name>
<dbReference type="AlphaFoldDB" id="A0AAE9J9F5"/>
<dbReference type="GO" id="GO:0005737">
    <property type="term" value="C:cytoplasm"/>
    <property type="evidence" value="ECO:0007669"/>
    <property type="project" value="UniProtKB-SubCell"/>
</dbReference>
<feature type="compositionally biased region" description="Basic and acidic residues" evidence="10">
    <location>
        <begin position="19"/>
        <end position="39"/>
    </location>
</feature>
<dbReference type="Pfam" id="PF10294">
    <property type="entry name" value="Methyltransf_16"/>
    <property type="match status" value="1"/>
</dbReference>
<keyword evidence="7" id="KW-0489">Methyltransferase</keyword>
<sequence length="716" mass="80335">MFGNQAEKKTGAPQSRKKKDAEEEKNGREEVDFVDEKTHLKLSSCPSSGSFDSSSPTSSSATSSAPSSTSSIRARRNWSVFSERLRETLDKSRKSSSSSTADSLILFDVKCDIDCMWINQRDNSSFDSDLDDFCGDDSHLRIFKFFPPKKEISLHSLASGFDNTGNVRIWPGSEALAWMIQKHYSTLLAPGNRILELGAGFLGLSSFLIAKRFPETTVWITDGNMESISSLEQIRMANPNLLDRIHVRQLIWGEDLLETARFNTILAADCVFFTEYHESLMKCIHTHLAPNGHAVISSPRRKQSLQKFLDYVQASWYDEFAVELNTDINSILDKKIGKIWSSGEEKDEKYPELKGALQLGVLKTADSVALRVGGRNGMDMEIHEEVVNQVAAFVWDTVADNWADDLARFTAHAGRQKVGMDDIALLTRRNPDLLQAACKLAGVDYQQESNKTGKGRKRKKDDAAAPSVSSKPSKEEEEEEDVTILDTLHTPNPYMKRAKIDLIRHTSTPKATEKSLRFPNDITPIRSTDDDVLDISNHVNLSAIPEEDDEQDSFDVFRTTHSADNSSKTITNMSSLVRQAEEHHSSIVEATKDRLENERLERMIPKDDEFDNTSVDSFENYNANEEPAPVDRSAGTPKNAVFSKKMSSFAFDDDDSFDEPVVVVPPPKTTPKTTTRNSKNNEKPVEKTTPNPKSAIRKNKPLQLNHDSFDEFDFDI</sequence>
<dbReference type="GO" id="GO:0046982">
    <property type="term" value="F:protein heterodimerization activity"/>
    <property type="evidence" value="ECO:0007669"/>
    <property type="project" value="InterPro"/>
</dbReference>
<dbReference type="GO" id="GO:0071821">
    <property type="term" value="C:FANCM-MHF complex"/>
    <property type="evidence" value="ECO:0007669"/>
    <property type="project" value="InterPro"/>
</dbReference>
<dbReference type="Proteomes" id="UP000829354">
    <property type="component" value="Chromosome II"/>
</dbReference>
<dbReference type="SUPFAM" id="SSF53335">
    <property type="entry name" value="S-adenosyl-L-methionine-dependent methyltransferases"/>
    <property type="match status" value="1"/>
</dbReference>
<keyword evidence="9" id="KW-0539">Nucleus</keyword>
<dbReference type="InterPro" id="IPR019410">
    <property type="entry name" value="Methyltransf_16"/>
</dbReference>
<evidence type="ECO:0000256" key="4">
    <source>
        <dbReference type="ARBA" id="ARBA00016400"/>
    </source>
</evidence>
<dbReference type="PANTHER" id="PTHR13539">
    <property type="entry name" value="CALMODULIN-LYSINE N-METHYLTRANSFERASE"/>
    <property type="match status" value="1"/>
</dbReference>
<feature type="region of interest" description="Disordered" evidence="10">
    <location>
        <begin position="447"/>
        <end position="483"/>
    </location>
</feature>
<dbReference type="InterPro" id="IPR029063">
    <property type="entry name" value="SAM-dependent_MTases_sf"/>
</dbReference>
<evidence type="ECO:0000256" key="2">
    <source>
        <dbReference type="ARBA" id="ARBA00004496"/>
    </source>
</evidence>
<dbReference type="GO" id="GO:0018025">
    <property type="term" value="F:calmodulin-lysine N-methyltransferase activity"/>
    <property type="evidence" value="ECO:0007669"/>
    <property type="project" value="UniProtKB-EC"/>
</dbReference>
<dbReference type="PANTHER" id="PTHR13539:SF3">
    <property type="entry name" value="CALMODULIN-LYSINE N-METHYLTRANSFERASE"/>
    <property type="match status" value="1"/>
</dbReference>
<comment type="subcellular location">
    <subcellularLocation>
        <location evidence="2">Cytoplasm</location>
    </subcellularLocation>
    <subcellularLocation>
        <location evidence="1">Nucleus</location>
    </subcellularLocation>
</comment>
<dbReference type="GO" id="GO:0032259">
    <property type="term" value="P:methylation"/>
    <property type="evidence" value="ECO:0007669"/>
    <property type="project" value="UniProtKB-KW"/>
</dbReference>
<evidence type="ECO:0000256" key="10">
    <source>
        <dbReference type="SAM" id="MobiDB-lite"/>
    </source>
</evidence>
<keyword evidence="12" id="KW-1185">Reference proteome</keyword>
<feature type="region of interest" description="Disordered" evidence="10">
    <location>
        <begin position="1"/>
        <end position="69"/>
    </location>
</feature>
<dbReference type="Pfam" id="PF15630">
    <property type="entry name" value="CENP-S"/>
    <property type="match status" value="1"/>
</dbReference>
<feature type="compositionally biased region" description="Polar residues" evidence="10">
    <location>
        <begin position="612"/>
        <end position="623"/>
    </location>
</feature>
<evidence type="ECO:0000313" key="11">
    <source>
        <dbReference type="EMBL" id="UMM19360.1"/>
    </source>
</evidence>
<evidence type="ECO:0000256" key="8">
    <source>
        <dbReference type="ARBA" id="ARBA00022679"/>
    </source>
</evidence>
<dbReference type="CDD" id="cd02440">
    <property type="entry name" value="AdoMet_MTases"/>
    <property type="match status" value="1"/>
</dbReference>
<dbReference type="InterPro" id="IPR025800">
    <property type="entry name" value="CaM-Lys-N-MeTrfase"/>
</dbReference>
<feature type="compositionally biased region" description="Low complexity" evidence="10">
    <location>
        <begin position="43"/>
        <end position="69"/>
    </location>
</feature>
<feature type="compositionally biased region" description="Basic and acidic residues" evidence="10">
    <location>
        <begin position="1"/>
        <end position="10"/>
    </location>
</feature>
<dbReference type="InterPro" id="IPR029003">
    <property type="entry name" value="CENP-S/Mhf1"/>
</dbReference>
<feature type="region of interest" description="Disordered" evidence="10">
    <location>
        <begin position="604"/>
        <end position="636"/>
    </location>
</feature>
<evidence type="ECO:0000256" key="5">
    <source>
        <dbReference type="ARBA" id="ARBA00020594"/>
    </source>
</evidence>
<evidence type="ECO:0000256" key="3">
    <source>
        <dbReference type="ARBA" id="ARBA00011914"/>
    </source>
</evidence>
<dbReference type="Gene3D" id="1.10.20.10">
    <property type="entry name" value="Histone, subunit A"/>
    <property type="match status" value="1"/>
</dbReference>
<organism evidence="11 12">
    <name type="scientific">Caenorhabditis briggsae</name>
    <dbReference type="NCBI Taxonomy" id="6238"/>
    <lineage>
        <taxon>Eukaryota</taxon>
        <taxon>Metazoa</taxon>
        <taxon>Ecdysozoa</taxon>
        <taxon>Nematoda</taxon>
        <taxon>Chromadorea</taxon>
        <taxon>Rhabditida</taxon>
        <taxon>Rhabditina</taxon>
        <taxon>Rhabditomorpha</taxon>
        <taxon>Rhabditoidea</taxon>
        <taxon>Rhabditidae</taxon>
        <taxon>Peloderinae</taxon>
        <taxon>Caenorhabditis</taxon>
    </lineage>
</organism>
<protein>
    <recommendedName>
        <fullName evidence="5">Calmodulin-lysine N-methyltransferase</fullName>
        <ecNumber evidence="3">2.1.1.60</ecNumber>
    </recommendedName>
    <alternativeName>
        <fullName evidence="4">Centromere protein S</fullName>
    </alternativeName>
</protein>
<accession>A0AAE9J9F5</accession>
<reference evidence="11 12" key="1">
    <citation type="submission" date="2022-04" db="EMBL/GenBank/DDBJ databases">
        <title>Chromosome-level reference genomes for two strains of Caenorhabditis briggsae: an improved platform for comparative genomics.</title>
        <authorList>
            <person name="Stevens L."/>
            <person name="Andersen E."/>
        </authorList>
    </citation>
    <scope>NUCLEOTIDE SEQUENCE [LARGE SCALE GENOMIC DNA]</scope>
    <source>
        <strain evidence="11">VX34</strain>
        <tissue evidence="11">Whole-organism</tissue>
    </source>
</reference>
<dbReference type="FunFam" id="1.10.20.10:FF:000261">
    <property type="match status" value="1"/>
</dbReference>
<evidence type="ECO:0000256" key="6">
    <source>
        <dbReference type="ARBA" id="ARBA00022490"/>
    </source>
</evidence>
<feature type="region of interest" description="Disordered" evidence="10">
    <location>
        <begin position="650"/>
        <end position="716"/>
    </location>
</feature>
<gene>
    <name evidence="11" type="ORF">L5515_014996</name>
</gene>
<evidence type="ECO:0000313" key="12">
    <source>
        <dbReference type="Proteomes" id="UP000829354"/>
    </source>
</evidence>
<keyword evidence="8" id="KW-0808">Transferase</keyword>
<dbReference type="InterPro" id="IPR009072">
    <property type="entry name" value="Histone-fold"/>
</dbReference>
<evidence type="ECO:0000256" key="1">
    <source>
        <dbReference type="ARBA" id="ARBA00004123"/>
    </source>
</evidence>